<dbReference type="CDD" id="cd04301">
    <property type="entry name" value="NAT_SF"/>
    <property type="match status" value="1"/>
</dbReference>
<dbReference type="InterPro" id="IPR016181">
    <property type="entry name" value="Acyl_CoA_acyltransferase"/>
</dbReference>
<reference evidence="2" key="1">
    <citation type="submission" date="2023-07" db="EMBL/GenBank/DDBJ databases">
        <title>The genome sequence of Rhodocytophaga aerolata KACC 12507.</title>
        <authorList>
            <person name="Zhang X."/>
        </authorList>
    </citation>
    <scope>NUCLEOTIDE SEQUENCE</scope>
    <source>
        <strain evidence="2">KACC 12507</strain>
    </source>
</reference>
<dbReference type="PANTHER" id="PTHR43617">
    <property type="entry name" value="L-AMINO ACID N-ACETYLTRANSFERASE"/>
    <property type="match status" value="1"/>
</dbReference>
<dbReference type="SUPFAM" id="SSF55729">
    <property type="entry name" value="Acyl-CoA N-acyltransferases (Nat)"/>
    <property type="match status" value="1"/>
</dbReference>
<comment type="caution">
    <text evidence="2">The sequence shown here is derived from an EMBL/GenBank/DDBJ whole genome shotgun (WGS) entry which is preliminary data.</text>
</comment>
<evidence type="ECO:0000259" key="1">
    <source>
        <dbReference type="PROSITE" id="PS51186"/>
    </source>
</evidence>
<dbReference type="PROSITE" id="PS51186">
    <property type="entry name" value="GNAT"/>
    <property type="match status" value="1"/>
</dbReference>
<dbReference type="Proteomes" id="UP001168528">
    <property type="component" value="Unassembled WGS sequence"/>
</dbReference>
<feature type="domain" description="N-acetyltransferase" evidence="1">
    <location>
        <begin position="4"/>
        <end position="153"/>
    </location>
</feature>
<evidence type="ECO:0000313" key="3">
    <source>
        <dbReference type="Proteomes" id="UP001168528"/>
    </source>
</evidence>
<proteinExistence type="predicted"/>
<protein>
    <submittedName>
        <fullName evidence="2">GNAT family N-acetyltransferase</fullName>
    </submittedName>
</protein>
<dbReference type="InterPro" id="IPR000182">
    <property type="entry name" value="GNAT_dom"/>
</dbReference>
<dbReference type="InterPro" id="IPR050276">
    <property type="entry name" value="MshD_Acetyltransferase"/>
</dbReference>
<name>A0ABT8RH71_9BACT</name>
<dbReference type="RefSeq" id="WP_302041308.1">
    <property type="nucleotide sequence ID" value="NZ_JAUKPO010000031.1"/>
</dbReference>
<dbReference type="EMBL" id="JAUKPO010000031">
    <property type="protein sequence ID" value="MDO1450508.1"/>
    <property type="molecule type" value="Genomic_DNA"/>
</dbReference>
<evidence type="ECO:0000313" key="2">
    <source>
        <dbReference type="EMBL" id="MDO1450508.1"/>
    </source>
</evidence>
<dbReference type="Pfam" id="PF00583">
    <property type="entry name" value="Acetyltransf_1"/>
    <property type="match status" value="1"/>
</dbReference>
<sequence length="153" mass="17768">MKDTIFRPMQPEERGVVAEMISALYQGDPDNPFMTQKKIQLTFEMLERHPDYGHVLVFEQKKQIVGYALLINFWSNEFGGLLLTIDELFVIPAIRNQGIGTAFIRYLIASRYNKFVALKLEVLPYNTRALKLYQSLGFQQADRHHLLYSPIKS</sequence>
<accession>A0ABT8RH71</accession>
<keyword evidence="3" id="KW-1185">Reference proteome</keyword>
<organism evidence="2 3">
    <name type="scientific">Rhodocytophaga aerolata</name>
    <dbReference type="NCBI Taxonomy" id="455078"/>
    <lineage>
        <taxon>Bacteria</taxon>
        <taxon>Pseudomonadati</taxon>
        <taxon>Bacteroidota</taxon>
        <taxon>Cytophagia</taxon>
        <taxon>Cytophagales</taxon>
        <taxon>Rhodocytophagaceae</taxon>
        <taxon>Rhodocytophaga</taxon>
    </lineage>
</organism>
<gene>
    <name evidence="2" type="ORF">Q0590_29805</name>
</gene>
<dbReference type="Gene3D" id="3.40.630.30">
    <property type="match status" value="1"/>
</dbReference>